<dbReference type="InterPro" id="IPR025263">
    <property type="entry name" value="YhdP_central"/>
</dbReference>
<evidence type="ECO:0000259" key="3">
    <source>
        <dbReference type="Pfam" id="PF13116"/>
    </source>
</evidence>
<keyword evidence="2" id="KW-0812">Transmembrane</keyword>
<dbReference type="EMBL" id="MUBK01000020">
    <property type="protein sequence ID" value="OTA19267.1"/>
    <property type="molecule type" value="Genomic_DNA"/>
</dbReference>
<dbReference type="NCBIfam" id="NF008148">
    <property type="entry name" value="PRK10899.1"/>
    <property type="match status" value="1"/>
</dbReference>
<gene>
    <name evidence="4" type="ORF">Xbed_02485</name>
</gene>
<sequence>MRRLPGILLATAAIVIIMVALLVSGLRLFLPHLNEYRQPLIEKMAGVTNIPIDIGYITGHWGSFGPSLEIRDISAKAEHIDIHAKEIRLSLDVWRSLLQGRWYFRELSFYQLQMNYDQTPFGQDGESALSEPNSLSSLFLEQFNHFDLHDSRLTFPTPSGEQAELQLPQMTWLNNNHRHRAQGSVNLSSLNGQEGVVQVKLDLKDINGVLDSGVIYLQADNIDMRLWLSRWLKENTGLENARFSLASWITLKKGRIDSGRLQLKQGEAHWHIGSEKQQLAVSDLRLQMRRQDEGWLFDAANLANLKTNGQQWPAGNISALYLKEARQYQGKDHWRVRAENIQLERLSGILPLLSFVTPDIIKHWQHLQPTGMLNRFAFDITPALPDDMEIRMQWQDVSWLRGEALPSVSHFSGRLDGSKSSGNLTFGLKNSTIDYGSVFQAPFDIASSEGQVAWKHDQNGMEIWSQGLDLQAKSLWLNGNFHYLQPHDAPPVLKMLAGIQVNDIGEAWRYFPRPLMGNALTNYLTASLVKGKVENATLIFQGNPHDFPFKHNNGQFQIAVPLRHATFQYQPDWPALFDLDIDLNFQNNGLQMQAAKVRLGKVDVTRVSAVIPDYGKQKLLIDAKLSGDGKNIHDYFNHSPLADSVGSALDNLQLDGRVDGKLHMDIPLAEGEVNVKGEVELKDTQLFITPLDSKMEHLSGKFHFKNGELKSDRLSANWFGNPVSLRFSTQESAKHYQVDVDLDARWPAKTLPALPAEIRRQLSGTLNWRSNVNIAIPPNDHSSKSEVKYRVAVDADLSPINSTLPVNSIFPVSDTKFLQAWDKINILAQGNTKQLQIKGSIGKGYLFNSQWALEKNHIRLQRGILHPDTDTDSDSDRNSDRNSDGVPALPEKSLLALKLPAIDGEKLLALIKPLSWDSSGDNSLLWPGEFEVSLPSLDLAGQRWDKPTFNIVQQADGIKVNVAGQQINGSLLIRDNKQIQASIDYLYYDPLLTAGSSVEAKKLTPDPASSSHDPLRSWSLRRWPELDIACAECWISGLKLGKVSASLIPQGDSLILTDGKVENSAGKLTLSGRWHENGAQNDTRIKGQLSGKKFDDMAAYLGFIVPIVDAPFKFDFNLKWHDVPWQPDFKTLNGTLAGDMKKGAIAKLGGGRAGQLFRLISFDALLRKLQLDFRDTFSDDFSFDSIRSHATIKNGIMHTDHFLIDGLAADIHASGITDLVHRQINMELVITPEISATVGVATAFAVNPVAGAAVFAATKVLRPLWSKISVIRYRLTGSFEQPKIDEVLRQLKENKEP</sequence>
<protein>
    <submittedName>
        <fullName evidence="4">TIGR02099 family protein</fullName>
    </submittedName>
</protein>
<feature type="compositionally biased region" description="Basic and acidic residues" evidence="1">
    <location>
        <begin position="865"/>
        <end position="883"/>
    </location>
</feature>
<reference evidence="4 5" key="1">
    <citation type="submission" date="2017-01" db="EMBL/GenBank/DDBJ databases">
        <title>Deconstructing symbiosis and pathogenesis requirements using a combined genomic-metabolomic approach.</title>
        <authorList>
            <person name="Tobias N.J."/>
            <person name="Wolff H."/>
            <person name="Djahanschiri B."/>
            <person name="Ebersberger I."/>
            <person name="Bode H.B."/>
        </authorList>
    </citation>
    <scope>NUCLEOTIDE SEQUENCE [LARGE SCALE GENOMIC DNA]</scope>
    <source>
        <strain evidence="4 5">DSM 4764</strain>
    </source>
</reference>
<dbReference type="InterPro" id="IPR011836">
    <property type="entry name" value="YhdP"/>
</dbReference>
<keyword evidence="2" id="KW-0472">Membrane</keyword>
<dbReference type="PANTHER" id="PTHR38690">
    <property type="entry name" value="PROTEASE-RELATED"/>
    <property type="match status" value="1"/>
</dbReference>
<organism evidence="4 5">
    <name type="scientific">Xenorhabdus beddingii</name>
    <dbReference type="NCBI Taxonomy" id="40578"/>
    <lineage>
        <taxon>Bacteria</taxon>
        <taxon>Pseudomonadati</taxon>
        <taxon>Pseudomonadota</taxon>
        <taxon>Gammaproteobacteria</taxon>
        <taxon>Enterobacterales</taxon>
        <taxon>Morganellaceae</taxon>
        <taxon>Xenorhabdus</taxon>
    </lineage>
</organism>
<proteinExistence type="predicted"/>
<evidence type="ECO:0000256" key="1">
    <source>
        <dbReference type="SAM" id="MobiDB-lite"/>
    </source>
</evidence>
<dbReference type="OrthoDB" id="9762238at2"/>
<dbReference type="PANTHER" id="PTHR38690:SF1">
    <property type="entry name" value="PROTEASE"/>
    <property type="match status" value="1"/>
</dbReference>
<keyword evidence="5" id="KW-1185">Reference proteome</keyword>
<dbReference type="RefSeq" id="WP_086113218.1">
    <property type="nucleotide sequence ID" value="NZ_CAWNHF010000113.1"/>
</dbReference>
<comment type="caution">
    <text evidence="4">The sequence shown here is derived from an EMBL/GenBank/DDBJ whole genome shotgun (WGS) entry which is preliminary data.</text>
</comment>
<dbReference type="STRING" id="40578.Xbed_02485"/>
<accession>A0A1Y2SK42</accession>
<feature type="transmembrane region" description="Helical" evidence="2">
    <location>
        <begin position="7"/>
        <end position="30"/>
    </location>
</feature>
<dbReference type="NCBIfam" id="TIGR02099">
    <property type="entry name" value="YhdP family protein"/>
    <property type="match status" value="1"/>
</dbReference>
<keyword evidence="2" id="KW-1133">Transmembrane helix</keyword>
<feature type="domain" description="YhdP central" evidence="3">
    <location>
        <begin position="1"/>
        <end position="1284"/>
    </location>
</feature>
<evidence type="ECO:0000313" key="5">
    <source>
        <dbReference type="Proteomes" id="UP000194204"/>
    </source>
</evidence>
<evidence type="ECO:0000256" key="2">
    <source>
        <dbReference type="SAM" id="Phobius"/>
    </source>
</evidence>
<evidence type="ECO:0000313" key="4">
    <source>
        <dbReference type="EMBL" id="OTA19267.1"/>
    </source>
</evidence>
<dbReference type="Pfam" id="PF13116">
    <property type="entry name" value="YhdP"/>
    <property type="match status" value="1"/>
</dbReference>
<name>A0A1Y2SK42_9GAMM</name>
<feature type="region of interest" description="Disordered" evidence="1">
    <location>
        <begin position="865"/>
        <end position="887"/>
    </location>
</feature>
<dbReference type="Proteomes" id="UP000194204">
    <property type="component" value="Unassembled WGS sequence"/>
</dbReference>